<dbReference type="Gene3D" id="3.10.20.520">
    <property type="entry name" value="Phenylacetic acid degradation B"/>
    <property type="match status" value="1"/>
</dbReference>
<proteinExistence type="predicted"/>
<organism evidence="1 2">
    <name type="scientific">Domibacillus antri</name>
    <dbReference type="NCBI Taxonomy" id="1714264"/>
    <lineage>
        <taxon>Bacteria</taxon>
        <taxon>Bacillati</taxon>
        <taxon>Bacillota</taxon>
        <taxon>Bacilli</taxon>
        <taxon>Bacillales</taxon>
        <taxon>Bacillaceae</taxon>
        <taxon>Domibacillus</taxon>
    </lineage>
</organism>
<evidence type="ECO:0000313" key="2">
    <source>
        <dbReference type="Proteomes" id="UP000185568"/>
    </source>
</evidence>
<protein>
    <recommendedName>
        <fullName evidence="3">Phenylacetic acid degradation b</fullName>
    </recommendedName>
</protein>
<dbReference type="AlphaFoldDB" id="A0A1Q8Q1T8"/>
<dbReference type="InterPro" id="IPR038693">
    <property type="entry name" value="PaaB_sf"/>
</dbReference>
<accession>A0A1Q8Q1T8</accession>
<dbReference type="STRING" id="1714264.BTO30_15825"/>
<dbReference type="Proteomes" id="UP000185568">
    <property type="component" value="Unassembled WGS sequence"/>
</dbReference>
<dbReference type="OrthoDB" id="2680283at2"/>
<dbReference type="EMBL" id="MSDU01000060">
    <property type="protein sequence ID" value="OLN21275.1"/>
    <property type="molecule type" value="Genomic_DNA"/>
</dbReference>
<comment type="caution">
    <text evidence="1">The sequence shown here is derived from an EMBL/GenBank/DDBJ whole genome shotgun (WGS) entry which is preliminary data.</text>
</comment>
<dbReference type="RefSeq" id="WP_075399663.1">
    <property type="nucleotide sequence ID" value="NZ_MSDU01000060.1"/>
</dbReference>
<name>A0A1Q8Q1T8_9BACI</name>
<evidence type="ECO:0008006" key="3">
    <source>
        <dbReference type="Google" id="ProtNLM"/>
    </source>
</evidence>
<sequence length="76" mass="8908">MNNHEASRVVYDVFTRIKRGDDLFHVGSVEAESEQLAKVYASFTYDEEKWVEMVVVNRDQIKWVRKPEGLFEKEGA</sequence>
<evidence type="ECO:0000313" key="1">
    <source>
        <dbReference type="EMBL" id="OLN21275.1"/>
    </source>
</evidence>
<gene>
    <name evidence="1" type="ORF">BTO30_15825</name>
</gene>
<keyword evidence="2" id="KW-1185">Reference proteome</keyword>
<reference evidence="1 2" key="1">
    <citation type="submission" date="2016-12" db="EMBL/GenBank/DDBJ databases">
        <title>Domibacillus antri genome sequencing.</title>
        <authorList>
            <person name="Verma A."/>
            <person name="Krishnamurthi S."/>
        </authorList>
    </citation>
    <scope>NUCLEOTIDE SEQUENCE [LARGE SCALE GENOMIC DNA]</scope>
    <source>
        <strain evidence="1 2">XD80</strain>
    </source>
</reference>